<dbReference type="EMBL" id="NHSD01000276">
    <property type="protein sequence ID" value="MBK5927851.1"/>
    <property type="molecule type" value="Genomic_DNA"/>
</dbReference>
<reference evidence="3" key="2">
    <citation type="journal article" date="2020" name="Microorganisms">
        <title>Osmotic Adaptation and Compatible Solute Biosynthesis of Phototrophic Bacteria as Revealed from Genome Analyses.</title>
        <authorList>
            <person name="Imhoff J.F."/>
            <person name="Rahn T."/>
            <person name="Kunzel S."/>
            <person name="Keller A."/>
            <person name="Neulinger S.C."/>
        </authorList>
    </citation>
    <scope>NUCLEOTIDE SEQUENCE</scope>
    <source>
        <strain evidence="3">LMG 28126</strain>
    </source>
</reference>
<evidence type="ECO:0000313" key="4">
    <source>
        <dbReference type="Proteomes" id="UP000706333"/>
    </source>
</evidence>
<dbReference type="InterPro" id="IPR036397">
    <property type="entry name" value="RNaseH_sf"/>
</dbReference>
<keyword evidence="4" id="KW-1185">Reference proteome</keyword>
<organism evidence="3 4">
    <name type="scientific">Rhodobaculum claviforme</name>
    <dbReference type="NCBI Taxonomy" id="1549854"/>
    <lineage>
        <taxon>Bacteria</taxon>
        <taxon>Pseudomonadati</taxon>
        <taxon>Pseudomonadota</taxon>
        <taxon>Alphaproteobacteria</taxon>
        <taxon>Rhodobacterales</taxon>
        <taxon>Paracoccaceae</taxon>
        <taxon>Rhodobaculum</taxon>
    </lineage>
</organism>
<dbReference type="GO" id="GO:0015074">
    <property type="term" value="P:DNA integration"/>
    <property type="evidence" value="ECO:0007669"/>
    <property type="project" value="InterPro"/>
</dbReference>
<dbReference type="RefSeq" id="WP_201157602.1">
    <property type="nucleotide sequence ID" value="NZ_NHSD01000276.1"/>
</dbReference>
<proteinExistence type="inferred from homology"/>
<dbReference type="Pfam" id="PF22483">
    <property type="entry name" value="Mu-transpos_C_2"/>
    <property type="match status" value="1"/>
</dbReference>
<dbReference type="SUPFAM" id="SSF53098">
    <property type="entry name" value="Ribonuclease H-like"/>
    <property type="match status" value="1"/>
</dbReference>
<dbReference type="InterPro" id="IPR001584">
    <property type="entry name" value="Integrase_cat-core"/>
</dbReference>
<dbReference type="InterPro" id="IPR012337">
    <property type="entry name" value="RNaseH-like_sf"/>
</dbReference>
<dbReference type="Pfam" id="PF13384">
    <property type="entry name" value="HTH_23"/>
    <property type="match status" value="1"/>
</dbReference>
<dbReference type="InterPro" id="IPR036388">
    <property type="entry name" value="WH-like_DNA-bd_sf"/>
</dbReference>
<feature type="domain" description="Integrase catalytic" evidence="2">
    <location>
        <begin position="117"/>
        <end position="293"/>
    </location>
</feature>
<dbReference type="PANTHER" id="PTHR35004">
    <property type="entry name" value="TRANSPOSASE RV3428C-RELATED"/>
    <property type="match status" value="1"/>
</dbReference>
<gene>
    <name evidence="3" type="ORF">CCR87_11025</name>
</gene>
<dbReference type="NCBIfam" id="NF033546">
    <property type="entry name" value="transpos_IS21"/>
    <property type="match status" value="1"/>
</dbReference>
<dbReference type="InterPro" id="IPR009057">
    <property type="entry name" value="Homeodomain-like_sf"/>
</dbReference>
<reference evidence="3" key="1">
    <citation type="submission" date="2017-05" db="EMBL/GenBank/DDBJ databases">
        <authorList>
            <person name="Imhoff J.F."/>
            <person name="Rahn T."/>
            <person name="Kuenzel S."/>
            <person name="Neulinger S.C."/>
        </authorList>
    </citation>
    <scope>NUCLEOTIDE SEQUENCE</scope>
    <source>
        <strain evidence="3">LMG 28126</strain>
    </source>
</reference>
<comment type="similarity">
    <text evidence="1">Belongs to the transposase IS21/IS408/IS1162 family.</text>
</comment>
<protein>
    <recommendedName>
        <fullName evidence="2">Integrase catalytic domain-containing protein</fullName>
    </recommendedName>
</protein>
<dbReference type="Proteomes" id="UP000706333">
    <property type="component" value="Unassembled WGS sequence"/>
</dbReference>
<evidence type="ECO:0000259" key="2">
    <source>
        <dbReference type="PROSITE" id="PS50994"/>
    </source>
</evidence>
<dbReference type="GO" id="GO:0003676">
    <property type="term" value="F:nucleic acid binding"/>
    <property type="evidence" value="ECO:0007669"/>
    <property type="project" value="InterPro"/>
</dbReference>
<dbReference type="Gene3D" id="3.30.420.10">
    <property type="entry name" value="Ribonuclease H-like superfamily/Ribonuclease H"/>
    <property type="match status" value="1"/>
</dbReference>
<evidence type="ECO:0000313" key="3">
    <source>
        <dbReference type="EMBL" id="MBK5927851.1"/>
    </source>
</evidence>
<comment type="caution">
    <text evidence="3">The sequence shown here is derived from an EMBL/GenBank/DDBJ whole genome shotgun (WGS) entry which is preliminary data.</text>
</comment>
<dbReference type="PANTHER" id="PTHR35004:SF6">
    <property type="entry name" value="TRANSPOSASE"/>
    <property type="match status" value="1"/>
</dbReference>
<dbReference type="InterPro" id="IPR054353">
    <property type="entry name" value="IstA-like_C"/>
</dbReference>
<dbReference type="Gene3D" id="1.10.10.10">
    <property type="entry name" value="Winged helix-like DNA-binding domain superfamily/Winged helix DNA-binding domain"/>
    <property type="match status" value="1"/>
</dbReference>
<dbReference type="AlphaFoldDB" id="A0A934TLV5"/>
<dbReference type="SUPFAM" id="SSF46689">
    <property type="entry name" value="Homeodomain-like"/>
    <property type="match status" value="1"/>
</dbReference>
<accession>A0A934TLV5</accession>
<sequence>MGRLEIEGRTAMAVLLKQGHSQSAVARLLGVSEGTVRYHRKRWASDSGDGRSKQELKAAAHAEAIAHWRSQQEGGRANLAELHAWLCREHGYGGSLKSVQRYWSRTYPAPAIRARRRVETPAGAQAQVDWVEFPGAVLGCQTVDLVALIVTLSWSRKRAVVWARSKDMLSWQSCQLACLQRLGGVPAVLRIDNVKTAIAKGAGAWGVINETYRRFAVQLQFHVDACQPRHPQGKGKAERGARDLREVVDPRLEPFESLEHLQAVTDARLEDRSRRLRCPLTGTPIADAWEQERRLLTPLPETLPEPFDVVVRRPVEVDCMVSFEGRRYSVPFRLVGQEVEVRGLAGHVQVLKDAAVVAEHSRGTDALLLRDEAHYEGKDTDRVRAPMPLGRMGRRLQEIAASNVQHRSIDLYAQLSEVAR</sequence>
<dbReference type="PROSITE" id="PS50994">
    <property type="entry name" value="INTEGRASE"/>
    <property type="match status" value="1"/>
</dbReference>
<evidence type="ECO:0000256" key="1">
    <source>
        <dbReference type="ARBA" id="ARBA00009277"/>
    </source>
</evidence>
<name>A0A934TLV5_9RHOB</name>